<comment type="caution">
    <text evidence="3">The sequence shown here is derived from an EMBL/GenBank/DDBJ whole genome shotgun (WGS) entry which is preliminary data.</text>
</comment>
<feature type="compositionally biased region" description="Low complexity" evidence="1">
    <location>
        <begin position="508"/>
        <end position="520"/>
    </location>
</feature>
<feature type="transmembrane region" description="Helical" evidence="2">
    <location>
        <begin position="339"/>
        <end position="357"/>
    </location>
</feature>
<feature type="transmembrane region" description="Helical" evidence="2">
    <location>
        <begin position="24"/>
        <end position="44"/>
    </location>
</feature>
<feature type="transmembrane region" description="Helical" evidence="2">
    <location>
        <begin position="198"/>
        <end position="216"/>
    </location>
</feature>
<feature type="transmembrane region" description="Helical" evidence="2">
    <location>
        <begin position="468"/>
        <end position="495"/>
    </location>
</feature>
<protein>
    <submittedName>
        <fullName evidence="3">DUF2142 domain-containing protein</fullName>
    </submittedName>
</protein>
<proteinExistence type="predicted"/>
<keyword evidence="2" id="KW-0472">Membrane</keyword>
<dbReference type="Pfam" id="PF09913">
    <property type="entry name" value="DUF2142"/>
    <property type="match status" value="1"/>
</dbReference>
<gene>
    <name evidence="3" type="ORF">NCI01_12155</name>
</gene>
<feature type="region of interest" description="Disordered" evidence="1">
    <location>
        <begin position="504"/>
        <end position="526"/>
    </location>
</feature>
<dbReference type="RefSeq" id="WP_254181755.1">
    <property type="nucleotide sequence ID" value="NZ_JANARS010000005.1"/>
</dbReference>
<organism evidence="3 4">
    <name type="scientific">Nocardioides pinisoli</name>
    <dbReference type="NCBI Taxonomy" id="2950279"/>
    <lineage>
        <taxon>Bacteria</taxon>
        <taxon>Bacillati</taxon>
        <taxon>Actinomycetota</taxon>
        <taxon>Actinomycetes</taxon>
        <taxon>Propionibacteriales</taxon>
        <taxon>Nocardioidaceae</taxon>
        <taxon>Nocardioides</taxon>
    </lineage>
</organism>
<keyword evidence="2" id="KW-1133">Transmembrane helix</keyword>
<feature type="transmembrane region" description="Helical" evidence="2">
    <location>
        <begin position="144"/>
        <end position="168"/>
    </location>
</feature>
<keyword evidence="4" id="KW-1185">Reference proteome</keyword>
<keyword evidence="2" id="KW-0812">Transmembrane</keyword>
<feature type="transmembrane region" description="Helical" evidence="2">
    <location>
        <begin position="427"/>
        <end position="448"/>
    </location>
</feature>
<evidence type="ECO:0000313" key="4">
    <source>
        <dbReference type="Proteomes" id="UP001204524"/>
    </source>
</evidence>
<feature type="transmembrane region" description="Helical" evidence="2">
    <location>
        <begin position="369"/>
        <end position="387"/>
    </location>
</feature>
<sequence>MSRGNHGATPATTRTPSRPSARTVAAWLATCLAAFVALAGWSLASPVASSPDDDYHLASIWCAQGLDADRCAPVEGEPDQRLLPYLASGAASCFATDFTISASCQDDFTSDAPAVATAHGNWAGAYPPYFYAALSLLVGSDVPAAVLTMRLVNSLIAVGLVAALAVLLPRPRRPLATLPLLVTAVPLSMSILTSTNPSSWSVLGAAVVWPALYVAFEETGWRRNGLAALALVGSFVGAGSRADGCLIVMMSIVLVLILRARHLRAAPLITGVGVACLLLAGTILLQSGHRAVIADSFGQLDQSLTLSQLVLMNLAQLPTLWLGIFGSGPLGRTGWLDTPFPPVVPMLTIAVWFPLLLQGSRRLFPAKVVGLALVGAALFVQPMYLLVRSGVLVGQGVQPRYLLPLIVIFTGLCLLDHRGVTARLSPAVYWTVVATLTLAHSVALHIQIRRYVTGLDVSFVRFGDDTEWWWASGPGPTATWIIASIGFAVFTAAVLRQALAAPDRPRGSARAGSGADRSSATPLRSA</sequence>
<dbReference type="Proteomes" id="UP001204524">
    <property type="component" value="Unassembled WGS sequence"/>
</dbReference>
<dbReference type="InterPro" id="IPR018674">
    <property type="entry name" value="DUF2142_membrane"/>
</dbReference>
<evidence type="ECO:0000256" key="1">
    <source>
        <dbReference type="SAM" id="MobiDB-lite"/>
    </source>
</evidence>
<accession>A0ABT1KXR7</accession>
<feature type="transmembrane region" description="Helical" evidence="2">
    <location>
        <begin position="399"/>
        <end position="415"/>
    </location>
</feature>
<name>A0ABT1KXR7_9ACTN</name>
<feature type="transmembrane region" description="Helical" evidence="2">
    <location>
        <begin position="264"/>
        <end position="285"/>
    </location>
</feature>
<dbReference type="EMBL" id="JANARS010000005">
    <property type="protein sequence ID" value="MCP3422552.1"/>
    <property type="molecule type" value="Genomic_DNA"/>
</dbReference>
<feature type="transmembrane region" description="Helical" evidence="2">
    <location>
        <begin position="228"/>
        <end position="258"/>
    </location>
</feature>
<evidence type="ECO:0000313" key="3">
    <source>
        <dbReference type="EMBL" id="MCP3422552.1"/>
    </source>
</evidence>
<reference evidence="3 4" key="1">
    <citation type="submission" date="2022-06" db="EMBL/GenBank/DDBJ databases">
        <authorList>
            <person name="So Y."/>
        </authorList>
    </citation>
    <scope>NUCLEOTIDE SEQUENCE [LARGE SCALE GENOMIC DNA]</scope>
    <source>
        <strain evidence="3 4">STR3</strain>
    </source>
</reference>
<evidence type="ECO:0000256" key="2">
    <source>
        <dbReference type="SAM" id="Phobius"/>
    </source>
</evidence>